<protein>
    <submittedName>
        <fullName evidence="2">Uncharacterized protein</fullName>
    </submittedName>
</protein>
<reference evidence="2 3" key="1">
    <citation type="submission" date="2021-01" db="EMBL/GenBank/DDBJ databases">
        <title>Cercospora kikuchii MAFF 305040 whole genome shotgun sequence.</title>
        <authorList>
            <person name="Kashiwa T."/>
            <person name="Suzuki T."/>
        </authorList>
    </citation>
    <scope>NUCLEOTIDE SEQUENCE [LARGE SCALE GENOMIC DNA]</scope>
    <source>
        <strain evidence="2 3">MAFF 305040</strain>
    </source>
</reference>
<dbReference type="RefSeq" id="XP_044656307.1">
    <property type="nucleotide sequence ID" value="XM_044800372.1"/>
</dbReference>
<feature type="chain" id="PRO_5040315818" evidence="1">
    <location>
        <begin position="16"/>
        <end position="317"/>
    </location>
</feature>
<accession>A0A9P3FGT9</accession>
<dbReference type="OrthoDB" id="3640948at2759"/>
<comment type="caution">
    <text evidence="2">The sequence shown here is derived from an EMBL/GenBank/DDBJ whole genome shotgun (WGS) entry which is preliminary data.</text>
</comment>
<evidence type="ECO:0000313" key="2">
    <source>
        <dbReference type="EMBL" id="GIZ41820.1"/>
    </source>
</evidence>
<dbReference type="EMBL" id="BOLY01000003">
    <property type="protein sequence ID" value="GIZ41820.1"/>
    <property type="molecule type" value="Genomic_DNA"/>
</dbReference>
<evidence type="ECO:0000256" key="1">
    <source>
        <dbReference type="SAM" id="SignalP"/>
    </source>
</evidence>
<gene>
    <name evidence="2" type="ORF">CKM354_000511100</name>
</gene>
<evidence type="ECO:0000313" key="3">
    <source>
        <dbReference type="Proteomes" id="UP000825890"/>
    </source>
</evidence>
<organism evidence="2 3">
    <name type="scientific">Cercospora kikuchii</name>
    <dbReference type="NCBI Taxonomy" id="84275"/>
    <lineage>
        <taxon>Eukaryota</taxon>
        <taxon>Fungi</taxon>
        <taxon>Dikarya</taxon>
        <taxon>Ascomycota</taxon>
        <taxon>Pezizomycotina</taxon>
        <taxon>Dothideomycetes</taxon>
        <taxon>Dothideomycetidae</taxon>
        <taxon>Mycosphaerellales</taxon>
        <taxon>Mycosphaerellaceae</taxon>
        <taxon>Cercospora</taxon>
    </lineage>
</organism>
<dbReference type="Proteomes" id="UP000825890">
    <property type="component" value="Unassembled WGS sequence"/>
</dbReference>
<name>A0A9P3FGT9_9PEZI</name>
<keyword evidence="1" id="KW-0732">Signal</keyword>
<sequence>MLWLLIACLLGVVVAEPQRQYTNNNNKHFCSSVKKIVTAFKQQRPASKYCSSYLNITPSVTTSTVTVPPTPGPCQASAVVSPRFEAGKLLKRRPYEPKPKCFAGYTKKSVIASACSCIVARPNPVTTTVTVTSGAQPLPTTPSTFRIQAVEIDDSEVPEAAALEGNYARQQARGGPFPDVEFNVPSAAPESALVFTFVPGTNNVQTSSDIIRVLIGERPSGEVEVAGEERLELAAAPVGQENGGGQIQAVVNCTIVPREDQTCTLNCIRPGFPTDRTHFGIDDEDGDAQWRISDGDTVSAEFGEVRFRAIAVEVLEE</sequence>
<keyword evidence="3" id="KW-1185">Reference proteome</keyword>
<dbReference type="GeneID" id="68290686"/>
<feature type="signal peptide" evidence="1">
    <location>
        <begin position="1"/>
        <end position="15"/>
    </location>
</feature>
<proteinExistence type="predicted"/>
<dbReference type="AlphaFoldDB" id="A0A9P3FGT9"/>